<evidence type="ECO:0000256" key="4">
    <source>
        <dbReference type="SAM" id="MobiDB-lite"/>
    </source>
</evidence>
<feature type="transmembrane region" description="Helical" evidence="5">
    <location>
        <begin position="2106"/>
        <end position="2129"/>
    </location>
</feature>
<dbReference type="PROSITE" id="PS50820">
    <property type="entry name" value="LCCL"/>
    <property type="match status" value="1"/>
</dbReference>
<dbReference type="InterPro" id="IPR043159">
    <property type="entry name" value="Lectin_gal-bd_sf"/>
</dbReference>
<name>A0A6P8GCT2_CLUHA</name>
<dbReference type="SUPFAM" id="SSF49785">
    <property type="entry name" value="Galactose-binding domain-like"/>
    <property type="match status" value="1"/>
</dbReference>
<evidence type="ECO:0000259" key="10">
    <source>
        <dbReference type="PROSITE" id="PS50820"/>
    </source>
</evidence>
<dbReference type="InterPro" id="IPR001304">
    <property type="entry name" value="C-type_lectin-like"/>
</dbReference>
<dbReference type="Pfam" id="PF00059">
    <property type="entry name" value="Lectin_C"/>
    <property type="match status" value="12"/>
</dbReference>
<keyword evidence="2" id="KW-0677">Repeat</keyword>
<feature type="domain" description="C-type lectin" evidence="8">
    <location>
        <begin position="1668"/>
        <end position="1794"/>
    </location>
</feature>
<feature type="domain" description="C-type lectin" evidence="8">
    <location>
        <begin position="29"/>
        <end position="143"/>
    </location>
</feature>
<dbReference type="SUPFAM" id="SSF69848">
    <property type="entry name" value="LCCL domain"/>
    <property type="match status" value="1"/>
</dbReference>
<feature type="region of interest" description="Disordered" evidence="4">
    <location>
        <begin position="2144"/>
        <end position="2166"/>
    </location>
</feature>
<dbReference type="InterPro" id="IPR008979">
    <property type="entry name" value="Galactose-bd-like_sf"/>
</dbReference>
<dbReference type="InterPro" id="IPR000421">
    <property type="entry name" value="FA58C"/>
</dbReference>
<feature type="chain" id="PRO_5027828515" evidence="6">
    <location>
        <begin position="21"/>
        <end position="2166"/>
    </location>
</feature>
<keyword evidence="5" id="KW-0472">Membrane</keyword>
<dbReference type="FunFam" id="3.10.100.10:FF:000109">
    <property type="entry name" value="Uncharacterized protein"/>
    <property type="match status" value="1"/>
</dbReference>
<dbReference type="InterPro" id="IPR036609">
    <property type="entry name" value="LCCL_sf"/>
</dbReference>
<feature type="domain" description="C-type lectin" evidence="8">
    <location>
        <begin position="307"/>
        <end position="431"/>
    </location>
</feature>
<dbReference type="SMART" id="SM00603">
    <property type="entry name" value="LCCL"/>
    <property type="match status" value="1"/>
</dbReference>
<feature type="signal peptide" evidence="6">
    <location>
        <begin position="1"/>
        <end position="20"/>
    </location>
</feature>
<proteinExistence type="predicted"/>
<dbReference type="PROSITE" id="PS50228">
    <property type="entry name" value="SUEL_LECTIN"/>
    <property type="match status" value="1"/>
</dbReference>
<dbReference type="Pfam" id="PF03815">
    <property type="entry name" value="LCCL"/>
    <property type="match status" value="1"/>
</dbReference>
<dbReference type="Gene3D" id="2.60.120.740">
    <property type="match status" value="1"/>
</dbReference>
<dbReference type="GeneID" id="105910414"/>
<dbReference type="InterPro" id="IPR050111">
    <property type="entry name" value="C-type_lectin/snaclec_domain"/>
</dbReference>
<dbReference type="CDD" id="cd22823">
    <property type="entry name" value="Gal_Rha_Lectin"/>
    <property type="match status" value="1"/>
</dbReference>
<dbReference type="PROSITE" id="PS50022">
    <property type="entry name" value="FA58C_3"/>
    <property type="match status" value="1"/>
</dbReference>
<feature type="domain" description="C-type lectin" evidence="8">
    <location>
        <begin position="162"/>
        <end position="293"/>
    </location>
</feature>
<gene>
    <name evidence="12" type="primary">LOC105910414</name>
</gene>
<sequence>MRGVFLLLATSCAFISTAWCQCQTGWRPYDNRCYFFSPSTLGWNEARTDCESKGGDLMSIQSLHERNWVRTQVGGQIYWIGLNDIAEEGVWEWTDGSVFNPILAYWRSGQPDNWQGNEHCGQVDSNGRWNDEPCAVRRRYICKHQNPNPPVECDEANGWEQYQSSCYKLRSNLRKNWVAARTDCLREGGDLVSITSAEEEQYVTSRLDPSRFDLWIGYSTLACTTLSCQVQPNSTQFSWSDSTASSFANWGENQPDQSDKASGLCSAIIKDNGEEFGKWKTHVCRYERPYMCKRGLNTICPPGWISFSGNCYWIVSNTNLLTSWHESLSMCMDMGASLVTIKSEGEQFFVNAQLPDFHQVEVPDIWIGLSDKDQDGNFQWVDKTHVEFSNWRENFPQNTANMWDCGQIYTGNYNGNWETTNCNKRLGYICKMSGGQNVKPTSAPDSHCDQGYLLYGDFCYHFEAEEVKPWDDAEQYCVQQGGHLASVHTPEQVGFITAYMPSASWVGLNDKQNEGTFVWTDGTNADFLQWEPNQPDNWQGNEDCVHIRGMEHHNPGTLNDQPCSSTYPFICQKAKGQGPPPVPPTSGPGWNAKCGSWVSDPFNDYCYLFNYLSMRTWADARADCVNQGGDLLSITEPFEQGFIQGQVQLIPTGVSLWMGGHDSTTEGGWEWTDGSPYRYINWNAGNPDDYYGEDCLSILISSGYWNDDNCDQNRGYICKRRGNTPEPPPPHDGFFTAIACQGSSIALHCPQNSVINIQSAFFGRKSDKICPYDEGATGSCTVEGFLPLTRKWCDNRGYCFLYAHTETDPCPTISKYLEVVYSCEQNVCVRGLGVEDGNVTNSMLSASSFISGKSPAQARLNGASCWMPSTSQSSWIQVDIGTSKKVTGVVIQGCPTTEHWVTKFRLQTSTDGSQWTDYTQDGGEYVGSVDNTTPETQLLGTPVSVRYIRILPLTWNGQVGLRFDILGCAPDYAITCGSKISFDHSTDRRTLHCPAGCASEPYSVYGTMTYRGDSTICAAAIHAGVILNENGGDCTLLKAAGQSFYSGSARNGITSKQFDGNYGVSYEFADGELRCSGLDWFEFGEFCYKPFGDKRTWQDARDECRKLGADLVSIDSMTEQSWLESYLYMATNDVWIGLNDLTFPGLYTWSSHFQVTFTYWAPGEPNNHLGFNEDCVEMLFQTGRWNDIACTELNTYICKAPKAHYPLPSVKPTVYGCPQGWDAYSYGCYWFEEAPKTRDEAKAFCEEKDSTLLHIMDVYEQAHFTSHLGRYSGLWWMGLRGQGGSVGVDYFWDNGLPLSYTNWDRDQPDNEAGFCVTMTTAPLAGFWNNKPCTELHPFICEKERDGLSPPTRAPTPPPVQGCTDGWTGQPHFRSCYRLFSMDYSKKKSWQAAREDCVSRGADLMSVHTAEEEIFLSSYSKGKTKWIGLKHNPVEGGYQWSDGSPVTHTNWAPGEPNNHEGREECVEMVTTANGTSWWNDLNCDAHQDWICMIAKGQTPILPPVPPPPVPAPDCGSNPGWRKNKGICYLHNDTDIVDFHTAFMRCYAEKARLVSILNEDEQSYVVTMVGTGQVDAAWIGMRMFGVVGGQYLWVDNSPVTYVHWAPGEPNDANGEEQCVQMNRYPGSWNDVNCGRASAGYVCKKLPGEVHTPAPPTPAWTGNCPEGWMLFGSKCYLFKGNHYDQKEIKADWTTAKKWCRDNGGDLAVIDTHSENEFVSSYLRDLVLPVWIGLSDTLHEGKFAWSDGVSSVRYTNWADKEPNNYDGKEHCAAMMHNHLQTGRWNDDACSQERGWVCYKKKSDSLPPSPNNPCRDGYISWYKNCYRLVSEPKTWAVAQEACQQEGGNLASVDMSYEQAFISGAVILGRSDVWIGLRKQEGSDSYSWSDGWPVFYTHWGPGEPTNHKGEGCVSMYAAGRFIHGTWNDTACDTAKPYICKISSERPPPTPAPGDGKCRPGWRAYGRFCYFVYDSQKGLSWAEAQHYCQLGSAQLASFHSRAEVEFIRQMNYTKYHHLWIGLTRDSAFGWGWTDLTGLGFVNWAPGEPNEVIHDGELSKEDCVEMYHDGRWNDNNCLQKRGFVCRHRQYYFTDDNGGIIVPTDAPIGSGDAGLIAGAVIGAIVCAALIGGLLYYVISVRGVKLNSISFPSRSTKSSVEVPNFNNPNFGGESET</sequence>
<dbReference type="InterPro" id="IPR018378">
    <property type="entry name" value="C-type_lectin_CS"/>
</dbReference>
<feature type="domain" description="C-type lectin" evidence="8">
    <location>
        <begin position="455"/>
        <end position="572"/>
    </location>
</feature>
<keyword evidence="12" id="KW-0675">Receptor</keyword>
<keyword evidence="6" id="KW-0732">Signal</keyword>
<dbReference type="Gene3D" id="3.10.100.10">
    <property type="entry name" value="Mannose-Binding Protein A, subunit A"/>
    <property type="match status" value="12"/>
</dbReference>
<dbReference type="SMART" id="SM00231">
    <property type="entry name" value="FA58C"/>
    <property type="match status" value="1"/>
</dbReference>
<keyword evidence="5" id="KW-0812">Transmembrane</keyword>
<dbReference type="CDD" id="cd03590">
    <property type="entry name" value="CLECT_DC-SIGN_like"/>
    <property type="match status" value="1"/>
</dbReference>
<keyword evidence="3" id="KW-1015">Disulfide bond</keyword>
<protein>
    <submittedName>
        <fullName evidence="12">Macrophage mannose receptor 1</fullName>
    </submittedName>
</protein>
<feature type="domain" description="C-type lectin" evidence="8">
    <location>
        <begin position="1958"/>
        <end position="2078"/>
    </location>
</feature>
<dbReference type="InterPro" id="IPR016186">
    <property type="entry name" value="C-type_lectin-like/link_sf"/>
</dbReference>
<dbReference type="InterPro" id="IPR000922">
    <property type="entry name" value="Lectin_gal-bd_dom"/>
</dbReference>
<keyword evidence="1" id="KW-0430">Lectin</keyword>
<feature type="domain" description="C-type lectin" evidence="8">
    <location>
        <begin position="1816"/>
        <end position="1934"/>
    </location>
</feature>
<dbReference type="OrthoDB" id="441660at2759"/>
<evidence type="ECO:0000256" key="5">
    <source>
        <dbReference type="SAM" id="Phobius"/>
    </source>
</evidence>
<organism evidence="11 12">
    <name type="scientific">Clupea harengus</name>
    <name type="common">Atlantic herring</name>
    <dbReference type="NCBI Taxonomy" id="7950"/>
    <lineage>
        <taxon>Eukaryota</taxon>
        <taxon>Metazoa</taxon>
        <taxon>Chordata</taxon>
        <taxon>Craniata</taxon>
        <taxon>Vertebrata</taxon>
        <taxon>Euteleostomi</taxon>
        <taxon>Actinopterygii</taxon>
        <taxon>Neopterygii</taxon>
        <taxon>Teleostei</taxon>
        <taxon>Clupei</taxon>
        <taxon>Clupeiformes</taxon>
        <taxon>Clupeoidei</taxon>
        <taxon>Clupeidae</taxon>
        <taxon>Clupea</taxon>
    </lineage>
</organism>
<evidence type="ECO:0000313" key="11">
    <source>
        <dbReference type="Proteomes" id="UP000515152"/>
    </source>
</evidence>
<feature type="domain" description="SUEL-type lectin" evidence="9">
    <location>
        <begin position="739"/>
        <end position="824"/>
    </location>
</feature>
<reference evidence="12" key="1">
    <citation type="submission" date="2025-08" db="UniProtKB">
        <authorList>
            <consortium name="RefSeq"/>
        </authorList>
    </citation>
    <scope>IDENTIFICATION</scope>
</reference>
<feature type="compositionally biased region" description="Polar residues" evidence="4">
    <location>
        <begin position="2144"/>
        <end position="2159"/>
    </location>
</feature>
<evidence type="ECO:0000259" key="8">
    <source>
        <dbReference type="PROSITE" id="PS50041"/>
    </source>
</evidence>
<feature type="domain" description="C-type lectin" evidence="8">
    <location>
        <begin position="1522"/>
        <end position="1631"/>
    </location>
</feature>
<evidence type="ECO:0000259" key="9">
    <source>
        <dbReference type="PROSITE" id="PS50228"/>
    </source>
</evidence>
<keyword evidence="5" id="KW-1133">Transmembrane helix</keyword>
<dbReference type="RefSeq" id="XP_031433287.1">
    <property type="nucleotide sequence ID" value="XM_031577427.2"/>
</dbReference>
<dbReference type="Gene3D" id="2.170.130.20">
    <property type="entry name" value="LCCL-like domain"/>
    <property type="match status" value="1"/>
</dbReference>
<dbReference type="GO" id="GO:0030246">
    <property type="term" value="F:carbohydrate binding"/>
    <property type="evidence" value="ECO:0007669"/>
    <property type="project" value="UniProtKB-KW"/>
</dbReference>
<evidence type="ECO:0000256" key="1">
    <source>
        <dbReference type="ARBA" id="ARBA00022734"/>
    </source>
</evidence>
<evidence type="ECO:0000259" key="7">
    <source>
        <dbReference type="PROSITE" id="PS50022"/>
    </source>
</evidence>
<evidence type="ECO:0000256" key="3">
    <source>
        <dbReference type="ARBA" id="ARBA00023157"/>
    </source>
</evidence>
<dbReference type="CDD" id="cd00057">
    <property type="entry name" value="FA58C"/>
    <property type="match status" value="1"/>
</dbReference>
<evidence type="ECO:0000313" key="12">
    <source>
        <dbReference type="RefSeq" id="XP_031433287.1"/>
    </source>
</evidence>
<dbReference type="InterPro" id="IPR016187">
    <property type="entry name" value="CTDL_fold"/>
</dbReference>
<dbReference type="InterPro" id="IPR033989">
    <property type="entry name" value="CD209-like_CTLD"/>
</dbReference>
<dbReference type="Pfam" id="PF02140">
    <property type="entry name" value="SUEL_Lectin"/>
    <property type="match status" value="1"/>
</dbReference>
<feature type="domain" description="LCCL" evidence="10">
    <location>
        <begin position="970"/>
        <end position="1055"/>
    </location>
</feature>
<evidence type="ECO:0000256" key="6">
    <source>
        <dbReference type="SAM" id="SignalP"/>
    </source>
</evidence>
<dbReference type="SMART" id="SM00034">
    <property type="entry name" value="CLECT"/>
    <property type="match status" value="12"/>
</dbReference>
<evidence type="ECO:0000256" key="2">
    <source>
        <dbReference type="ARBA" id="ARBA00022737"/>
    </source>
</evidence>
<dbReference type="PROSITE" id="PS00615">
    <property type="entry name" value="C_TYPE_LECTIN_1"/>
    <property type="match status" value="8"/>
</dbReference>
<feature type="domain" description="F5/8 type C" evidence="7">
    <location>
        <begin position="828"/>
        <end position="968"/>
    </location>
</feature>
<accession>A0A6P8GCT2</accession>
<dbReference type="InterPro" id="IPR004043">
    <property type="entry name" value="LCCL"/>
</dbReference>
<dbReference type="PROSITE" id="PS50041">
    <property type="entry name" value="C_TYPE_LECTIN_2"/>
    <property type="match status" value="12"/>
</dbReference>
<feature type="domain" description="C-type lectin" evidence="8">
    <location>
        <begin position="602"/>
        <end position="719"/>
    </location>
</feature>
<dbReference type="KEGG" id="char:105910414"/>
<dbReference type="Proteomes" id="UP000515152">
    <property type="component" value="Chromosome 12"/>
</dbReference>
<dbReference type="PANTHER" id="PTHR22803">
    <property type="entry name" value="MANNOSE, PHOSPHOLIPASE, LECTIN RECEPTOR RELATED"/>
    <property type="match status" value="1"/>
</dbReference>
<dbReference type="SUPFAM" id="SSF56436">
    <property type="entry name" value="C-type lectin-like"/>
    <property type="match status" value="12"/>
</dbReference>
<keyword evidence="11" id="KW-1185">Reference proteome</keyword>
<dbReference type="Gene3D" id="2.60.120.260">
    <property type="entry name" value="Galactose-binding domain-like"/>
    <property type="match status" value="1"/>
</dbReference>
<feature type="domain" description="C-type lectin" evidence="8">
    <location>
        <begin position="1371"/>
        <end position="1491"/>
    </location>
</feature>
<feature type="domain" description="C-type lectin" evidence="8">
    <location>
        <begin position="1224"/>
        <end position="1341"/>
    </location>
</feature>
<feature type="domain" description="C-type lectin" evidence="8">
    <location>
        <begin position="1083"/>
        <end position="1199"/>
    </location>
</feature>
<dbReference type="Pfam" id="PF00754">
    <property type="entry name" value="F5_F8_type_C"/>
    <property type="match status" value="1"/>
</dbReference>
<dbReference type="CDD" id="cd00037">
    <property type="entry name" value="CLECT"/>
    <property type="match status" value="8"/>
</dbReference>